<evidence type="ECO:0000256" key="4">
    <source>
        <dbReference type="ARBA" id="ARBA00022989"/>
    </source>
</evidence>
<dbReference type="EMBL" id="LT629701">
    <property type="protein sequence ID" value="SDM93471.1"/>
    <property type="molecule type" value="Genomic_DNA"/>
</dbReference>
<dbReference type="PANTHER" id="PTHR30086">
    <property type="entry name" value="ARGININE EXPORTER PROTEIN ARGO"/>
    <property type="match status" value="1"/>
</dbReference>
<sequence length="208" mass="21864">MSAVDTSQLPVFVIASVIFVITPGVDVFLLLRTSVRTGTRAGLLTLAGIHSASLVHVALVVSGLGVVLASNPGVLTALRWLGAAYLTYLALGIARDVWRSRGGRETGDEAKRCNDNPFRRGFVCNITNPKMLLFCLAFLPQFMGAASSPVLQLGLLGVVFLALAAAWETGIVLTAARVSGRLQRPAVLTTLDVVSATAFLTMSVGLVV</sequence>
<dbReference type="AlphaFoldDB" id="A0A1G9XAA4"/>
<gene>
    <name evidence="7" type="ORF">SAMN04489726_4076</name>
</gene>
<evidence type="ECO:0000256" key="3">
    <source>
        <dbReference type="ARBA" id="ARBA00022692"/>
    </source>
</evidence>
<dbReference type="eggNOG" id="COG1280">
    <property type="taxonomic scope" value="Bacteria"/>
</dbReference>
<evidence type="ECO:0000256" key="1">
    <source>
        <dbReference type="ARBA" id="ARBA00004651"/>
    </source>
</evidence>
<evidence type="ECO:0000256" key="6">
    <source>
        <dbReference type="SAM" id="Phobius"/>
    </source>
</evidence>
<accession>A0A1G9XAA4</accession>
<dbReference type="RefSeq" id="WP_030430465.1">
    <property type="nucleotide sequence ID" value="NZ_JOEF01000013.1"/>
</dbReference>
<feature type="transmembrane region" description="Helical" evidence="6">
    <location>
        <begin position="43"/>
        <end position="68"/>
    </location>
</feature>
<reference evidence="7 8" key="1">
    <citation type="submission" date="2016-10" db="EMBL/GenBank/DDBJ databases">
        <authorList>
            <person name="de Groot N.N."/>
        </authorList>
    </citation>
    <scope>NUCLEOTIDE SEQUENCE [LARGE SCALE GENOMIC DNA]</scope>
    <source>
        <strain evidence="7 8">DSM 44149</strain>
    </source>
</reference>
<dbReference type="InterPro" id="IPR001123">
    <property type="entry name" value="LeuE-type"/>
</dbReference>
<dbReference type="STRING" id="211114.SAMN04489726_4076"/>
<dbReference type="OrthoDB" id="9784202at2"/>
<name>A0A1G9XAA4_ALLAB</name>
<keyword evidence="5 6" id="KW-0472">Membrane</keyword>
<dbReference type="PANTHER" id="PTHR30086:SF20">
    <property type="entry name" value="ARGININE EXPORTER PROTEIN ARGO-RELATED"/>
    <property type="match status" value="1"/>
</dbReference>
<keyword evidence="8" id="KW-1185">Reference proteome</keyword>
<dbReference type="GO" id="GO:0005886">
    <property type="term" value="C:plasma membrane"/>
    <property type="evidence" value="ECO:0007669"/>
    <property type="project" value="UniProtKB-SubCell"/>
</dbReference>
<keyword evidence="2" id="KW-1003">Cell membrane</keyword>
<keyword evidence="4 6" id="KW-1133">Transmembrane helix</keyword>
<comment type="subcellular location">
    <subcellularLocation>
        <location evidence="1">Cell membrane</location>
        <topology evidence="1">Multi-pass membrane protein</topology>
    </subcellularLocation>
</comment>
<evidence type="ECO:0000313" key="7">
    <source>
        <dbReference type="EMBL" id="SDM93471.1"/>
    </source>
</evidence>
<feature type="transmembrane region" description="Helical" evidence="6">
    <location>
        <begin position="118"/>
        <end position="139"/>
    </location>
</feature>
<evidence type="ECO:0000313" key="8">
    <source>
        <dbReference type="Proteomes" id="UP000183376"/>
    </source>
</evidence>
<dbReference type="PIRSF" id="PIRSF006324">
    <property type="entry name" value="LeuE"/>
    <property type="match status" value="1"/>
</dbReference>
<dbReference type="Pfam" id="PF01810">
    <property type="entry name" value="LysE"/>
    <property type="match status" value="1"/>
</dbReference>
<feature type="transmembrane region" description="Helical" evidence="6">
    <location>
        <begin position="80"/>
        <end position="98"/>
    </location>
</feature>
<dbReference type="Proteomes" id="UP000183376">
    <property type="component" value="Chromosome I"/>
</dbReference>
<proteinExistence type="predicted"/>
<organism evidence="7 8">
    <name type="scientific">Allokutzneria albata</name>
    <name type="common">Kibdelosporangium albatum</name>
    <dbReference type="NCBI Taxonomy" id="211114"/>
    <lineage>
        <taxon>Bacteria</taxon>
        <taxon>Bacillati</taxon>
        <taxon>Actinomycetota</taxon>
        <taxon>Actinomycetes</taxon>
        <taxon>Pseudonocardiales</taxon>
        <taxon>Pseudonocardiaceae</taxon>
        <taxon>Allokutzneria</taxon>
    </lineage>
</organism>
<feature type="transmembrane region" description="Helical" evidence="6">
    <location>
        <begin position="151"/>
        <end position="174"/>
    </location>
</feature>
<protein>
    <submittedName>
        <fullName evidence="7">Threonine/homoserine/homoserine lactone efflux protein</fullName>
    </submittedName>
</protein>
<evidence type="ECO:0000256" key="5">
    <source>
        <dbReference type="ARBA" id="ARBA00023136"/>
    </source>
</evidence>
<keyword evidence="3 6" id="KW-0812">Transmembrane</keyword>
<dbReference type="GO" id="GO:0015171">
    <property type="term" value="F:amino acid transmembrane transporter activity"/>
    <property type="evidence" value="ECO:0007669"/>
    <property type="project" value="TreeGrafter"/>
</dbReference>
<evidence type="ECO:0000256" key="2">
    <source>
        <dbReference type="ARBA" id="ARBA00022475"/>
    </source>
</evidence>
<feature type="transmembrane region" description="Helical" evidence="6">
    <location>
        <begin position="12"/>
        <end position="31"/>
    </location>
</feature>